<evidence type="ECO:0000313" key="2">
    <source>
        <dbReference type="EMBL" id="MFC3225818.1"/>
    </source>
</evidence>
<organism evidence="2 3">
    <name type="scientific">Marinibaculum pumilum</name>
    <dbReference type="NCBI Taxonomy" id="1766165"/>
    <lineage>
        <taxon>Bacteria</taxon>
        <taxon>Pseudomonadati</taxon>
        <taxon>Pseudomonadota</taxon>
        <taxon>Alphaproteobacteria</taxon>
        <taxon>Rhodospirillales</taxon>
        <taxon>Rhodospirillaceae</taxon>
        <taxon>Marinibaculum</taxon>
    </lineage>
</organism>
<accession>A0ABV7KTX9</accession>
<feature type="region of interest" description="Disordered" evidence="1">
    <location>
        <begin position="119"/>
        <end position="162"/>
    </location>
</feature>
<feature type="region of interest" description="Disordered" evidence="1">
    <location>
        <begin position="383"/>
        <end position="541"/>
    </location>
</feature>
<gene>
    <name evidence="2" type="ORF">ACFOGJ_01155</name>
</gene>
<feature type="compositionally biased region" description="Low complexity" evidence="1">
    <location>
        <begin position="510"/>
        <end position="521"/>
    </location>
</feature>
<feature type="compositionally biased region" description="Acidic residues" evidence="1">
    <location>
        <begin position="344"/>
        <end position="361"/>
    </location>
</feature>
<feature type="region of interest" description="Disordered" evidence="1">
    <location>
        <begin position="200"/>
        <end position="366"/>
    </location>
</feature>
<feature type="compositionally biased region" description="Low complexity" evidence="1">
    <location>
        <begin position="119"/>
        <end position="128"/>
    </location>
</feature>
<feature type="compositionally biased region" description="Low complexity" evidence="1">
    <location>
        <begin position="210"/>
        <end position="244"/>
    </location>
</feature>
<dbReference type="RefSeq" id="WP_379897552.1">
    <property type="nucleotide sequence ID" value="NZ_JBHRTR010000005.1"/>
</dbReference>
<feature type="compositionally biased region" description="Acidic residues" evidence="1">
    <location>
        <begin position="497"/>
        <end position="509"/>
    </location>
</feature>
<sequence>MSSFDELQKRVEAAERQFNAISRQRRDYGQRLIDMIAMHERNLAESGEQVHVLRQEAAEARALAEERGRALEKARGENEQLRHMLHSLLTAIERNRSNDFEETMLELDRRISSMVAADSDSVARAGDSTEVSQAPEAWTPAEGAAAGADGGTGFDDDDTLPDSAIATGEAQAAVASDAGEPDVHAVEAGGFDDLVAADWPDEQDLPDATPVGLAAAGDAPAPVPGAEAAPQDAVAAADHPPAGEGVPEAGLPEPDMPAPDLAEPGPEESGLPVSGSLDAALQDDEDGDAEPSPLSLEEVLELAEASAEEQDDSLSGIDGDRLTPEDLATLTEMLEESVAAAEEQTADDDGLAGDGPAEDGDAPLNQASIADIADLIRAEQAAGMAVPEAAEGRDTGDADGEGGEDTRFELLDEEELQKGMTADRLFSADDYAEDGFGPVAAAEAEEGAEADDENAFDLSDLDLGGEIDGPPEAESEDDSLEGARASRGFGGGFGGDIDGDSEAAFEVIDDGTPADAPDGAATGAGGDGADAVTAEEEAELERWRAEVLGRVAQEAQEAAAARQGNAAGRAAGGGPAQGRRDPGGMIRGGPARGPDAEEDNALAELDAILAEEDLSYSSGSGGEWSAGGDAEEGPDLDPAFHVDLDEGTGPDLEIPPVHAEPRGGGLAPALREKLDADTRAEILARVRQSHGSGRDPGN</sequence>
<proteinExistence type="predicted"/>
<comment type="caution">
    <text evidence="2">The sequence shown here is derived from an EMBL/GenBank/DDBJ whole genome shotgun (WGS) entry which is preliminary data.</text>
</comment>
<feature type="region of interest" description="Disordered" evidence="1">
    <location>
        <begin position="554"/>
        <end position="667"/>
    </location>
</feature>
<feature type="compositionally biased region" description="Acidic residues" evidence="1">
    <location>
        <begin position="443"/>
        <end position="480"/>
    </location>
</feature>
<evidence type="ECO:0000256" key="1">
    <source>
        <dbReference type="SAM" id="MobiDB-lite"/>
    </source>
</evidence>
<protein>
    <submittedName>
        <fullName evidence="2">Uncharacterized protein</fullName>
    </submittedName>
</protein>
<evidence type="ECO:0000313" key="3">
    <source>
        <dbReference type="Proteomes" id="UP001595528"/>
    </source>
</evidence>
<reference evidence="3" key="1">
    <citation type="journal article" date="2019" name="Int. J. Syst. Evol. Microbiol.">
        <title>The Global Catalogue of Microorganisms (GCM) 10K type strain sequencing project: providing services to taxonomists for standard genome sequencing and annotation.</title>
        <authorList>
            <consortium name="The Broad Institute Genomics Platform"/>
            <consortium name="The Broad Institute Genome Sequencing Center for Infectious Disease"/>
            <person name="Wu L."/>
            <person name="Ma J."/>
        </authorList>
    </citation>
    <scope>NUCLEOTIDE SEQUENCE [LARGE SCALE GENOMIC DNA]</scope>
    <source>
        <strain evidence="3">KCTC 42964</strain>
    </source>
</reference>
<feature type="compositionally biased region" description="Acidic residues" evidence="1">
    <location>
        <begin position="298"/>
        <end position="312"/>
    </location>
</feature>
<dbReference type="Proteomes" id="UP001595528">
    <property type="component" value="Unassembled WGS sequence"/>
</dbReference>
<dbReference type="EMBL" id="JBHRTR010000005">
    <property type="protein sequence ID" value="MFC3225818.1"/>
    <property type="molecule type" value="Genomic_DNA"/>
</dbReference>
<keyword evidence="3" id="KW-1185">Reference proteome</keyword>
<name>A0ABV7KTX9_9PROT</name>
<feature type="compositionally biased region" description="Low complexity" evidence="1">
    <location>
        <begin position="554"/>
        <end position="569"/>
    </location>
</feature>